<sequence length="95" mass="11080">MENKIFVENLLIDINECDKKANGNIIKIVCDKWNEYQNVSKVLNNIDFVKSRVTIIKYLKKGTELGLCNYNPKLELIKSIKANSYYSNKEKYNLS</sequence>
<gene>
    <name evidence="1" type="ORF">DBY38_06615</name>
</gene>
<protein>
    <submittedName>
        <fullName evidence="1">Uncharacterized protein</fullName>
    </submittedName>
</protein>
<dbReference type="EMBL" id="QAMZ01000032">
    <property type="protein sequence ID" value="PWL53743.1"/>
    <property type="molecule type" value="Genomic_DNA"/>
</dbReference>
<dbReference type="AlphaFoldDB" id="A0A316MB47"/>
<dbReference type="Proteomes" id="UP000246114">
    <property type="component" value="Unassembled WGS sequence"/>
</dbReference>
<evidence type="ECO:0000313" key="1">
    <source>
        <dbReference type="EMBL" id="PWL53743.1"/>
    </source>
</evidence>
<comment type="caution">
    <text evidence="1">The sequence shown here is derived from an EMBL/GenBank/DDBJ whole genome shotgun (WGS) entry which is preliminary data.</text>
</comment>
<organism evidence="1 2">
    <name type="scientific">Clostridium cadaveris</name>
    <dbReference type="NCBI Taxonomy" id="1529"/>
    <lineage>
        <taxon>Bacteria</taxon>
        <taxon>Bacillati</taxon>
        <taxon>Bacillota</taxon>
        <taxon>Clostridia</taxon>
        <taxon>Eubacteriales</taxon>
        <taxon>Clostridiaceae</taxon>
        <taxon>Clostridium</taxon>
    </lineage>
</organism>
<name>A0A316MB47_9CLOT</name>
<accession>A0A316MB47</accession>
<proteinExistence type="predicted"/>
<evidence type="ECO:0000313" key="2">
    <source>
        <dbReference type="Proteomes" id="UP000246114"/>
    </source>
</evidence>
<reference evidence="1 2" key="1">
    <citation type="submission" date="2018-03" db="EMBL/GenBank/DDBJ databases">
        <title>The uncultured portion of the human microbiome is neutrally assembled.</title>
        <authorList>
            <person name="Jeraldo P."/>
            <person name="Boardman L."/>
            <person name="White B.A."/>
            <person name="Nelson H."/>
            <person name="Goldenfeld N."/>
            <person name="Chia N."/>
        </authorList>
    </citation>
    <scope>NUCLEOTIDE SEQUENCE [LARGE SCALE GENOMIC DNA]</scope>
    <source>
        <strain evidence="1">CIM:MAG 903</strain>
    </source>
</reference>